<dbReference type="Proteomes" id="UP001604336">
    <property type="component" value="Unassembled WGS sequence"/>
</dbReference>
<evidence type="ECO:0000313" key="1">
    <source>
        <dbReference type="EMBL" id="KAL2486746.1"/>
    </source>
</evidence>
<dbReference type="PANTHER" id="PTHR33067:SF35">
    <property type="entry name" value="ASPARTIC PEPTIDASE DDI1-TYPE DOMAIN-CONTAINING PROTEIN"/>
    <property type="match status" value="1"/>
</dbReference>
<dbReference type="EMBL" id="JBFOLK010000009">
    <property type="protein sequence ID" value="KAL2486746.1"/>
    <property type="molecule type" value="Genomic_DNA"/>
</dbReference>
<keyword evidence="2" id="KW-1185">Reference proteome</keyword>
<gene>
    <name evidence="1" type="ORF">Adt_31502</name>
</gene>
<reference evidence="2" key="1">
    <citation type="submission" date="2024-07" db="EMBL/GenBank/DDBJ databases">
        <title>Two chromosome-level genome assemblies of Korean endemic species Abeliophyllum distichum and Forsythia ovata (Oleaceae).</title>
        <authorList>
            <person name="Jang H."/>
        </authorList>
    </citation>
    <scope>NUCLEOTIDE SEQUENCE [LARGE SCALE GENOMIC DNA]</scope>
</reference>
<organism evidence="1 2">
    <name type="scientific">Abeliophyllum distichum</name>
    <dbReference type="NCBI Taxonomy" id="126358"/>
    <lineage>
        <taxon>Eukaryota</taxon>
        <taxon>Viridiplantae</taxon>
        <taxon>Streptophyta</taxon>
        <taxon>Embryophyta</taxon>
        <taxon>Tracheophyta</taxon>
        <taxon>Spermatophyta</taxon>
        <taxon>Magnoliopsida</taxon>
        <taxon>eudicotyledons</taxon>
        <taxon>Gunneridae</taxon>
        <taxon>Pentapetalae</taxon>
        <taxon>asterids</taxon>
        <taxon>lamiids</taxon>
        <taxon>Lamiales</taxon>
        <taxon>Oleaceae</taxon>
        <taxon>Forsythieae</taxon>
        <taxon>Abeliophyllum</taxon>
    </lineage>
</organism>
<comment type="caution">
    <text evidence="1">The sequence shown here is derived from an EMBL/GenBank/DDBJ whole genome shotgun (WGS) entry which is preliminary data.</text>
</comment>
<dbReference type="AlphaFoldDB" id="A0ABD1RFI9"/>
<dbReference type="PANTHER" id="PTHR33067">
    <property type="entry name" value="RNA-DIRECTED DNA POLYMERASE-RELATED"/>
    <property type="match status" value="1"/>
</dbReference>
<protein>
    <submittedName>
        <fullName evidence="1">Uncharacterized protein</fullName>
    </submittedName>
</protein>
<dbReference type="InterPro" id="IPR021109">
    <property type="entry name" value="Peptidase_aspartic_dom_sf"/>
</dbReference>
<dbReference type="Gene3D" id="2.40.70.10">
    <property type="entry name" value="Acid Proteases"/>
    <property type="match status" value="1"/>
</dbReference>
<sequence>MIDRALCDLGASINLMFLICGMVEDVVMRVEKLLFPIDFIVLDMPKDVEIPIIFCRFFLATSVAFIDVSHGVLTLRVQDEMEVFHMLDKDEAPPSPPYWTGYQVQTLKKFKKSFFKRLWEKKPTVQMKDNGKQMV</sequence>
<evidence type="ECO:0000313" key="2">
    <source>
        <dbReference type="Proteomes" id="UP001604336"/>
    </source>
</evidence>
<name>A0ABD1RFI9_9LAMI</name>
<accession>A0ABD1RFI9</accession>
<proteinExistence type="predicted"/>